<proteinExistence type="predicted"/>
<evidence type="ECO:0000313" key="1">
    <source>
        <dbReference type="EMBL" id="CAA9303876.1"/>
    </source>
</evidence>
<protein>
    <submittedName>
        <fullName evidence="1">Uncharacterized protein</fullName>
    </submittedName>
</protein>
<organism evidence="1">
    <name type="scientific">uncultured Cytophagales bacterium</name>
    <dbReference type="NCBI Taxonomy" id="158755"/>
    <lineage>
        <taxon>Bacteria</taxon>
        <taxon>Pseudomonadati</taxon>
        <taxon>Bacteroidota</taxon>
        <taxon>Sphingobacteriia</taxon>
        <taxon>Sphingobacteriales</taxon>
        <taxon>environmental samples</taxon>
    </lineage>
</organism>
<dbReference type="AlphaFoldDB" id="A0A6J4KER4"/>
<reference evidence="1" key="1">
    <citation type="submission" date="2020-02" db="EMBL/GenBank/DDBJ databases">
        <authorList>
            <person name="Meier V. D."/>
        </authorList>
    </citation>
    <scope>NUCLEOTIDE SEQUENCE</scope>
    <source>
        <strain evidence="1">AVDCRST_MAG56</strain>
    </source>
</reference>
<accession>A0A6J4KER4</accession>
<gene>
    <name evidence="1" type="ORF">AVDCRST_MAG56-5662</name>
</gene>
<sequence length="49" mass="5626">MIRRGVRPCGYENKSGISTNYTRYRHMKREAGGGGTKNYPLIHPRVLSF</sequence>
<dbReference type="EMBL" id="CADCTQ010000468">
    <property type="protein sequence ID" value="CAA9303876.1"/>
    <property type="molecule type" value="Genomic_DNA"/>
</dbReference>
<name>A0A6J4KER4_9SPHI</name>